<dbReference type="STRING" id="1121291.SAMN02745134_02120"/>
<dbReference type="AlphaFoldDB" id="A0A1W1XK92"/>
<evidence type="ECO:0000313" key="5">
    <source>
        <dbReference type="EMBL" id="SMC24194.1"/>
    </source>
</evidence>
<dbReference type="SMART" id="SM00347">
    <property type="entry name" value="HTH_MARR"/>
    <property type="match status" value="1"/>
</dbReference>
<evidence type="ECO:0000256" key="2">
    <source>
        <dbReference type="ARBA" id="ARBA00023125"/>
    </source>
</evidence>
<dbReference type="PANTHER" id="PTHR42756">
    <property type="entry name" value="TRANSCRIPTIONAL REGULATOR, MARR"/>
    <property type="match status" value="1"/>
</dbReference>
<accession>A0A1W1XK92</accession>
<feature type="domain" description="HTH marR-type" evidence="4">
    <location>
        <begin position="1"/>
        <end position="144"/>
    </location>
</feature>
<dbReference type="PROSITE" id="PS50995">
    <property type="entry name" value="HTH_MARR_2"/>
    <property type="match status" value="1"/>
</dbReference>
<proteinExistence type="predicted"/>
<dbReference type="Proteomes" id="UP000192468">
    <property type="component" value="Unassembled WGS sequence"/>
</dbReference>
<name>A0A1W1XK92_9CLOT</name>
<evidence type="ECO:0000256" key="3">
    <source>
        <dbReference type="ARBA" id="ARBA00023163"/>
    </source>
</evidence>
<dbReference type="RefSeq" id="WP_084115881.1">
    <property type="nucleotide sequence ID" value="NZ_FWXH01000006.1"/>
</dbReference>
<keyword evidence="6" id="KW-1185">Reference proteome</keyword>
<dbReference type="PANTHER" id="PTHR42756:SF1">
    <property type="entry name" value="TRANSCRIPTIONAL REPRESSOR OF EMRAB OPERON"/>
    <property type="match status" value="1"/>
</dbReference>
<dbReference type="GO" id="GO:0003677">
    <property type="term" value="F:DNA binding"/>
    <property type="evidence" value="ECO:0007669"/>
    <property type="project" value="UniProtKB-KW"/>
</dbReference>
<sequence length="149" mass="17716">MDKKCKQQVDELNILWHRMIVESNYKDIEAKYPNIQGLSTNELAIIRIITEKEEVIIKDILEILNIPKSTLSSMIDRLENRNIIIRVISKRDRRSYKLELTEKGRIAQGEHIKFEEELYSKIIISLDTYEERENFLKLIRKIVSNVSNR</sequence>
<evidence type="ECO:0000313" key="6">
    <source>
        <dbReference type="Proteomes" id="UP000192468"/>
    </source>
</evidence>
<dbReference type="PRINTS" id="PR00598">
    <property type="entry name" value="HTHMARR"/>
</dbReference>
<evidence type="ECO:0000259" key="4">
    <source>
        <dbReference type="PROSITE" id="PS50995"/>
    </source>
</evidence>
<protein>
    <submittedName>
        <fullName evidence="5">DNA-binding transcriptional regulator, MarR family</fullName>
    </submittedName>
</protein>
<dbReference type="GO" id="GO:0003700">
    <property type="term" value="F:DNA-binding transcription factor activity"/>
    <property type="evidence" value="ECO:0007669"/>
    <property type="project" value="InterPro"/>
</dbReference>
<evidence type="ECO:0000256" key="1">
    <source>
        <dbReference type="ARBA" id="ARBA00023015"/>
    </source>
</evidence>
<dbReference type="Gene3D" id="1.10.10.10">
    <property type="entry name" value="Winged helix-like DNA-binding domain superfamily/Winged helix DNA-binding domain"/>
    <property type="match status" value="1"/>
</dbReference>
<organism evidence="5 6">
    <name type="scientific">Clostridium acidisoli DSM 12555</name>
    <dbReference type="NCBI Taxonomy" id="1121291"/>
    <lineage>
        <taxon>Bacteria</taxon>
        <taxon>Bacillati</taxon>
        <taxon>Bacillota</taxon>
        <taxon>Clostridia</taxon>
        <taxon>Eubacteriales</taxon>
        <taxon>Clostridiaceae</taxon>
        <taxon>Clostridium</taxon>
    </lineage>
</organism>
<dbReference type="InterPro" id="IPR000835">
    <property type="entry name" value="HTH_MarR-typ"/>
</dbReference>
<dbReference type="OrthoDB" id="1904181at2"/>
<dbReference type="InterPro" id="IPR036388">
    <property type="entry name" value="WH-like_DNA-bd_sf"/>
</dbReference>
<keyword evidence="3" id="KW-0804">Transcription</keyword>
<dbReference type="Pfam" id="PF01047">
    <property type="entry name" value="MarR"/>
    <property type="match status" value="1"/>
</dbReference>
<dbReference type="InterPro" id="IPR036390">
    <property type="entry name" value="WH_DNA-bd_sf"/>
</dbReference>
<keyword evidence="2 5" id="KW-0238">DNA-binding</keyword>
<keyword evidence="1" id="KW-0805">Transcription regulation</keyword>
<dbReference type="SUPFAM" id="SSF46785">
    <property type="entry name" value="Winged helix' DNA-binding domain"/>
    <property type="match status" value="1"/>
</dbReference>
<reference evidence="5 6" key="1">
    <citation type="submission" date="2017-04" db="EMBL/GenBank/DDBJ databases">
        <authorList>
            <person name="Afonso C.L."/>
            <person name="Miller P.J."/>
            <person name="Scott M.A."/>
            <person name="Spackman E."/>
            <person name="Goraichik I."/>
            <person name="Dimitrov K.M."/>
            <person name="Suarez D.L."/>
            <person name="Swayne D.E."/>
        </authorList>
    </citation>
    <scope>NUCLEOTIDE SEQUENCE [LARGE SCALE GENOMIC DNA]</scope>
    <source>
        <strain evidence="5 6">DSM 12555</strain>
    </source>
</reference>
<gene>
    <name evidence="5" type="ORF">SAMN02745134_02120</name>
</gene>
<dbReference type="EMBL" id="FWXH01000006">
    <property type="protein sequence ID" value="SMC24194.1"/>
    <property type="molecule type" value="Genomic_DNA"/>
</dbReference>